<keyword evidence="4" id="KW-0560">Oxidoreductase</keyword>
<keyword evidence="2" id="KW-0349">Heme</keyword>
<keyword evidence="9" id="KW-1185">Reference proteome</keyword>
<evidence type="ECO:0000256" key="1">
    <source>
        <dbReference type="ARBA" id="ARBA00010617"/>
    </source>
</evidence>
<organism evidence="8 9">
    <name type="scientific">Paramecium pentaurelia</name>
    <dbReference type="NCBI Taxonomy" id="43138"/>
    <lineage>
        <taxon>Eukaryota</taxon>
        <taxon>Sar</taxon>
        <taxon>Alveolata</taxon>
        <taxon>Ciliophora</taxon>
        <taxon>Intramacronucleata</taxon>
        <taxon>Oligohymenophorea</taxon>
        <taxon>Peniculida</taxon>
        <taxon>Parameciidae</taxon>
        <taxon>Paramecium</taxon>
    </lineage>
</organism>
<dbReference type="GO" id="GO:0004497">
    <property type="term" value="F:monooxygenase activity"/>
    <property type="evidence" value="ECO:0007669"/>
    <property type="project" value="UniProtKB-KW"/>
</dbReference>
<dbReference type="GO" id="GO:0020037">
    <property type="term" value="F:heme binding"/>
    <property type="evidence" value="ECO:0007669"/>
    <property type="project" value="InterPro"/>
</dbReference>
<dbReference type="GO" id="GO:0016705">
    <property type="term" value="F:oxidoreductase activity, acting on paired donors, with incorporation or reduction of molecular oxygen"/>
    <property type="evidence" value="ECO:0007669"/>
    <property type="project" value="InterPro"/>
</dbReference>
<evidence type="ECO:0000256" key="7">
    <source>
        <dbReference type="SAM" id="Phobius"/>
    </source>
</evidence>
<dbReference type="EMBL" id="CAJJDO010000011">
    <property type="protein sequence ID" value="CAD8142243.1"/>
    <property type="molecule type" value="Genomic_DNA"/>
</dbReference>
<dbReference type="Proteomes" id="UP000689195">
    <property type="component" value="Unassembled WGS sequence"/>
</dbReference>
<feature type="transmembrane region" description="Helical" evidence="7">
    <location>
        <begin position="39"/>
        <end position="62"/>
    </location>
</feature>
<comment type="similarity">
    <text evidence="1">Belongs to the cytochrome P450 family.</text>
</comment>
<evidence type="ECO:0000256" key="3">
    <source>
        <dbReference type="ARBA" id="ARBA00022723"/>
    </source>
</evidence>
<evidence type="ECO:0000256" key="6">
    <source>
        <dbReference type="ARBA" id="ARBA00023033"/>
    </source>
</evidence>
<dbReference type="InterPro" id="IPR050196">
    <property type="entry name" value="Cytochrome_P450_Monoox"/>
</dbReference>
<dbReference type="GO" id="GO:0005506">
    <property type="term" value="F:iron ion binding"/>
    <property type="evidence" value="ECO:0007669"/>
    <property type="project" value="InterPro"/>
</dbReference>
<name>A0A8S1SNZ4_9CILI</name>
<evidence type="ECO:0000256" key="4">
    <source>
        <dbReference type="ARBA" id="ARBA00023002"/>
    </source>
</evidence>
<evidence type="ECO:0008006" key="10">
    <source>
        <dbReference type="Google" id="ProtNLM"/>
    </source>
</evidence>
<comment type="caution">
    <text evidence="8">The sequence shown here is derived from an EMBL/GenBank/DDBJ whole genome shotgun (WGS) entry which is preliminary data.</text>
</comment>
<evidence type="ECO:0000313" key="8">
    <source>
        <dbReference type="EMBL" id="CAD8142243.1"/>
    </source>
</evidence>
<protein>
    <recommendedName>
        <fullName evidence="10">Cytochrome P450</fullName>
    </recommendedName>
</protein>
<keyword evidence="7" id="KW-0812">Transmembrane</keyword>
<proteinExistence type="inferred from homology"/>
<keyword evidence="3" id="KW-0479">Metal-binding</keyword>
<evidence type="ECO:0000313" key="9">
    <source>
        <dbReference type="Proteomes" id="UP000689195"/>
    </source>
</evidence>
<keyword evidence="6" id="KW-0503">Monooxygenase</keyword>
<dbReference type="AlphaFoldDB" id="A0A8S1SNZ4"/>
<dbReference type="PANTHER" id="PTHR24291">
    <property type="entry name" value="CYTOCHROME P450 FAMILY 4"/>
    <property type="match status" value="1"/>
</dbReference>
<keyword evidence="7" id="KW-1133">Transmembrane helix</keyword>
<reference evidence="8" key="1">
    <citation type="submission" date="2021-01" db="EMBL/GenBank/DDBJ databases">
        <authorList>
            <consortium name="Genoscope - CEA"/>
            <person name="William W."/>
        </authorList>
    </citation>
    <scope>NUCLEOTIDE SEQUENCE</scope>
</reference>
<dbReference type="OrthoDB" id="286446at2759"/>
<accession>A0A8S1SNZ4</accession>
<gene>
    <name evidence="8" type="ORF">PPENT_87.1.T0110040</name>
</gene>
<feature type="transmembrane region" description="Helical" evidence="7">
    <location>
        <begin position="132"/>
        <end position="149"/>
    </location>
</feature>
<dbReference type="InterPro" id="IPR001128">
    <property type="entry name" value="Cyt_P450"/>
</dbReference>
<dbReference type="PANTHER" id="PTHR24291:SF50">
    <property type="entry name" value="BIFUNCTIONAL ALBAFLAVENONE MONOOXYGENASE_TERPENE SYNTHASE"/>
    <property type="match status" value="1"/>
</dbReference>
<keyword evidence="7" id="KW-0472">Membrane</keyword>
<sequence>MSQGNSKSNLFIDVLLLDYIGNYHSQSESQDIDEILQQFITLLFAGTGTTAILCYHSLYFFALYPEAQQEIREIVFSVCTEEHILYDKLKQLNKLSTFINEVLRLSKPTAKLILENCIQTHQFKDLKIQKNWIFIINPFFAISFRITFYKPN</sequence>
<keyword evidence="5" id="KW-0408">Iron</keyword>
<evidence type="ECO:0000256" key="5">
    <source>
        <dbReference type="ARBA" id="ARBA00023004"/>
    </source>
</evidence>
<dbReference type="Pfam" id="PF00067">
    <property type="entry name" value="p450"/>
    <property type="match status" value="1"/>
</dbReference>
<evidence type="ECO:0000256" key="2">
    <source>
        <dbReference type="ARBA" id="ARBA00022617"/>
    </source>
</evidence>